<dbReference type="EMBL" id="BGPR01010822">
    <property type="protein sequence ID" value="GBN48149.1"/>
    <property type="molecule type" value="Genomic_DNA"/>
</dbReference>
<evidence type="ECO:0000313" key="1">
    <source>
        <dbReference type="EMBL" id="GBN48149.1"/>
    </source>
</evidence>
<proteinExistence type="predicted"/>
<dbReference type="Proteomes" id="UP000499080">
    <property type="component" value="Unassembled WGS sequence"/>
</dbReference>
<sequence length="85" mass="10489">MSLIFDGSRMNLIHAVKYYRNNGRKRLQRRNEWIEETFERRSRMRNNLLQDAQSTYIYLDDQSLDVEENCEIVLTERYCEFEYNP</sequence>
<evidence type="ECO:0000313" key="2">
    <source>
        <dbReference type="Proteomes" id="UP000499080"/>
    </source>
</evidence>
<comment type="caution">
    <text evidence="1">The sequence shown here is derived from an EMBL/GenBank/DDBJ whole genome shotgun (WGS) entry which is preliminary data.</text>
</comment>
<organism evidence="1 2">
    <name type="scientific">Araneus ventricosus</name>
    <name type="common">Orbweaver spider</name>
    <name type="synonym">Epeira ventricosa</name>
    <dbReference type="NCBI Taxonomy" id="182803"/>
    <lineage>
        <taxon>Eukaryota</taxon>
        <taxon>Metazoa</taxon>
        <taxon>Ecdysozoa</taxon>
        <taxon>Arthropoda</taxon>
        <taxon>Chelicerata</taxon>
        <taxon>Arachnida</taxon>
        <taxon>Araneae</taxon>
        <taxon>Araneomorphae</taxon>
        <taxon>Entelegynae</taxon>
        <taxon>Araneoidea</taxon>
        <taxon>Araneidae</taxon>
        <taxon>Araneus</taxon>
    </lineage>
</organism>
<dbReference type="AlphaFoldDB" id="A0A4Y2PAP0"/>
<protein>
    <submittedName>
        <fullName evidence="1">Uncharacterized protein</fullName>
    </submittedName>
</protein>
<accession>A0A4Y2PAP0</accession>
<keyword evidence="2" id="KW-1185">Reference proteome</keyword>
<name>A0A4Y2PAP0_ARAVE</name>
<gene>
    <name evidence="1" type="ORF">AVEN_109053_1</name>
</gene>
<reference evidence="1 2" key="1">
    <citation type="journal article" date="2019" name="Sci. Rep.">
        <title>Orb-weaving spider Araneus ventricosus genome elucidates the spidroin gene catalogue.</title>
        <authorList>
            <person name="Kono N."/>
            <person name="Nakamura H."/>
            <person name="Ohtoshi R."/>
            <person name="Moran D.A.P."/>
            <person name="Shinohara A."/>
            <person name="Yoshida Y."/>
            <person name="Fujiwara M."/>
            <person name="Mori M."/>
            <person name="Tomita M."/>
            <person name="Arakawa K."/>
        </authorList>
    </citation>
    <scope>NUCLEOTIDE SEQUENCE [LARGE SCALE GENOMIC DNA]</scope>
</reference>